<evidence type="ECO:0000256" key="4">
    <source>
        <dbReference type="ARBA" id="ARBA00023136"/>
    </source>
</evidence>
<keyword evidence="5" id="KW-0998">Cell outer membrane</keyword>
<evidence type="ECO:0000256" key="1">
    <source>
        <dbReference type="ARBA" id="ARBA00004442"/>
    </source>
</evidence>
<keyword evidence="9" id="KW-1185">Reference proteome</keyword>
<dbReference type="STRING" id="1477437.SAMN05444682_10124"/>
<evidence type="ECO:0000313" key="9">
    <source>
        <dbReference type="Proteomes" id="UP000198670"/>
    </source>
</evidence>
<comment type="subcellular location">
    <subcellularLocation>
        <location evidence="1">Cell outer membrane</location>
    </subcellularLocation>
</comment>
<proteinExistence type="inferred from homology"/>
<dbReference type="AlphaFoldDB" id="A0A1I3CFZ1"/>
<dbReference type="InterPro" id="IPR011990">
    <property type="entry name" value="TPR-like_helical_dom_sf"/>
</dbReference>
<dbReference type="SUPFAM" id="SSF48452">
    <property type="entry name" value="TPR-like"/>
    <property type="match status" value="1"/>
</dbReference>
<organism evidence="8 9">
    <name type="scientific">Parapedobacter indicus</name>
    <dbReference type="NCBI Taxonomy" id="1477437"/>
    <lineage>
        <taxon>Bacteria</taxon>
        <taxon>Pseudomonadati</taxon>
        <taxon>Bacteroidota</taxon>
        <taxon>Sphingobacteriia</taxon>
        <taxon>Sphingobacteriales</taxon>
        <taxon>Sphingobacteriaceae</taxon>
        <taxon>Parapedobacter</taxon>
    </lineage>
</organism>
<dbReference type="Proteomes" id="UP000198670">
    <property type="component" value="Unassembled WGS sequence"/>
</dbReference>
<evidence type="ECO:0000313" key="8">
    <source>
        <dbReference type="EMBL" id="SFH73494.1"/>
    </source>
</evidence>
<dbReference type="PROSITE" id="PS51257">
    <property type="entry name" value="PROKAR_LIPOPROTEIN"/>
    <property type="match status" value="1"/>
</dbReference>
<evidence type="ECO:0000259" key="7">
    <source>
        <dbReference type="Pfam" id="PF07980"/>
    </source>
</evidence>
<dbReference type="InterPro" id="IPR012944">
    <property type="entry name" value="SusD_RagB_dom"/>
</dbReference>
<keyword evidence="4" id="KW-0472">Membrane</keyword>
<feature type="domain" description="RagB/SusD" evidence="7">
    <location>
        <begin position="300"/>
        <end position="595"/>
    </location>
</feature>
<dbReference type="Pfam" id="PF12771">
    <property type="entry name" value="SusD-like_2"/>
    <property type="match status" value="1"/>
</dbReference>
<dbReference type="GO" id="GO:0009279">
    <property type="term" value="C:cell outer membrane"/>
    <property type="evidence" value="ECO:0007669"/>
    <property type="project" value="UniProtKB-SubCell"/>
</dbReference>
<dbReference type="Pfam" id="PF07980">
    <property type="entry name" value="SusD_RagB"/>
    <property type="match status" value="1"/>
</dbReference>
<dbReference type="EMBL" id="FOQO01000001">
    <property type="protein sequence ID" value="SFH73494.1"/>
    <property type="molecule type" value="Genomic_DNA"/>
</dbReference>
<sequence length="604" mass="68050">MRKYILFIAATVLLFSSCEMDEPPVTQTDRNAIFSSEEGLRAYSISFYDMFPNASDQAIVEQSLVDYGATNTLSGFTLRNSYSENNSSGWDADDWAKLRNVNYFIVNCTDPAVPEEARNNYIGLARFFRAWFYYGMVRRFGDVPWVDHPLDPSEEEALYGTRDSRELVMEKVYEDLMFAAENITRTADAAQSSLVTKWVAYAFTSRVSLFEGTFRKYHNLNLTTSPETWLKRAEDAAYVVMQESGKSLNADYRALFTSDDPPASETLLAIASSASLGIKHNANWRWTSETYGTGLNLIRPFVCTYLQKDGTPYTDRAGWQYEDFYDEFQNRDERLNASLRYPGYTREGELALPVFSGYARLGYQPMKLCVDATIGDSQTESTHAIQLVRFGEVLLNYAEAKAEQGTLTDADWAATIGALRARAGITGGLNTKPTVVDSYLRATYFPDINDPVILEIRRERAIELLLEGFRFDDLRRWKSGDLFKMSWTGMYISGINQPLDVDHNGTHDVIYYTDDAGLAAAEAIANNTSLYRVRVSTDPAAEIIQVHAAGNGTGYYLAWFTNNDSKKVWGPKQYFYPIPVGALNLNPQLEQNPGWENGATNDGN</sequence>
<evidence type="ECO:0000256" key="6">
    <source>
        <dbReference type="SAM" id="SignalP"/>
    </source>
</evidence>
<dbReference type="Gene3D" id="1.25.40.390">
    <property type="match status" value="1"/>
</dbReference>
<comment type="similarity">
    <text evidence="2">Belongs to the SusD family.</text>
</comment>
<feature type="chain" id="PRO_5011464331" evidence="6">
    <location>
        <begin position="22"/>
        <end position="604"/>
    </location>
</feature>
<gene>
    <name evidence="8" type="ORF">SAMN05444682_10124</name>
</gene>
<keyword evidence="3 6" id="KW-0732">Signal</keyword>
<dbReference type="OrthoDB" id="5694214at2"/>
<dbReference type="RefSeq" id="WP_090622262.1">
    <property type="nucleotide sequence ID" value="NZ_FOQO01000001.1"/>
</dbReference>
<reference evidence="8 9" key="1">
    <citation type="submission" date="2016-10" db="EMBL/GenBank/DDBJ databases">
        <authorList>
            <person name="de Groot N.N."/>
        </authorList>
    </citation>
    <scope>NUCLEOTIDE SEQUENCE [LARGE SCALE GENOMIC DNA]</scope>
    <source>
        <strain evidence="8 9">RK1</strain>
    </source>
</reference>
<accession>A0A1I3CFZ1</accession>
<dbReference type="InterPro" id="IPR041662">
    <property type="entry name" value="SusD-like_2"/>
</dbReference>
<evidence type="ECO:0000256" key="3">
    <source>
        <dbReference type="ARBA" id="ARBA00022729"/>
    </source>
</evidence>
<feature type="signal peptide" evidence="6">
    <location>
        <begin position="1"/>
        <end position="21"/>
    </location>
</feature>
<evidence type="ECO:0000256" key="5">
    <source>
        <dbReference type="ARBA" id="ARBA00023237"/>
    </source>
</evidence>
<protein>
    <submittedName>
        <fullName evidence="8">Starch-binding associating with outer membrane</fullName>
    </submittedName>
</protein>
<name>A0A1I3CFZ1_9SPHI</name>
<evidence type="ECO:0000256" key="2">
    <source>
        <dbReference type="ARBA" id="ARBA00006275"/>
    </source>
</evidence>